<evidence type="ECO:0000256" key="4">
    <source>
        <dbReference type="ARBA" id="ARBA00023002"/>
    </source>
</evidence>
<evidence type="ECO:0000256" key="2">
    <source>
        <dbReference type="ARBA" id="ARBA00022723"/>
    </source>
</evidence>
<comment type="caution">
    <text evidence="9">The sequence shown here is derived from an EMBL/GenBank/DDBJ whole genome shotgun (WGS) entry which is preliminary data.</text>
</comment>
<evidence type="ECO:0000256" key="3">
    <source>
        <dbReference type="ARBA" id="ARBA00022833"/>
    </source>
</evidence>
<dbReference type="SMART" id="SM00829">
    <property type="entry name" value="PKS_ER"/>
    <property type="match status" value="1"/>
</dbReference>
<name>A0A0V8RSI1_9ACTO</name>
<evidence type="ECO:0000313" key="10">
    <source>
        <dbReference type="Proteomes" id="UP000054686"/>
    </source>
</evidence>
<dbReference type="GO" id="GO:0008106">
    <property type="term" value="F:alcohol dehydrogenase (NADP+) activity"/>
    <property type="evidence" value="ECO:0007669"/>
    <property type="project" value="UniProtKB-EC"/>
</dbReference>
<dbReference type="InterPro" id="IPR013154">
    <property type="entry name" value="ADH-like_N"/>
</dbReference>
<dbReference type="GO" id="GO:0008270">
    <property type="term" value="F:zinc ion binding"/>
    <property type="evidence" value="ECO:0007669"/>
    <property type="project" value="InterPro"/>
</dbReference>
<dbReference type="Pfam" id="PF08240">
    <property type="entry name" value="ADH_N"/>
    <property type="match status" value="1"/>
</dbReference>
<comment type="similarity">
    <text evidence="7">Belongs to the zinc-containing alcohol dehydrogenase family.</text>
</comment>
<organism evidence="9 10">
    <name type="scientific">Schaalia odontolytica</name>
    <dbReference type="NCBI Taxonomy" id="1660"/>
    <lineage>
        <taxon>Bacteria</taxon>
        <taxon>Bacillati</taxon>
        <taxon>Actinomycetota</taxon>
        <taxon>Actinomycetes</taxon>
        <taxon>Actinomycetales</taxon>
        <taxon>Actinomycetaceae</taxon>
        <taxon>Schaalia</taxon>
    </lineage>
</organism>
<keyword evidence="4" id="KW-0560">Oxidoreductase</keyword>
<protein>
    <recommendedName>
        <fullName evidence="5">alcohol dehydrogenase (NADP(+))</fullName>
        <ecNumber evidence="5">1.1.1.2</ecNumber>
    </recommendedName>
</protein>
<dbReference type="Proteomes" id="UP000054686">
    <property type="component" value="Unassembled WGS sequence"/>
</dbReference>
<dbReference type="InterPro" id="IPR047109">
    <property type="entry name" value="CAD-like"/>
</dbReference>
<dbReference type="AlphaFoldDB" id="A0A0V8RSI1"/>
<dbReference type="Gene3D" id="3.40.50.720">
    <property type="entry name" value="NAD(P)-binding Rossmann-like Domain"/>
    <property type="match status" value="1"/>
</dbReference>
<dbReference type="SUPFAM" id="SSF50129">
    <property type="entry name" value="GroES-like"/>
    <property type="match status" value="1"/>
</dbReference>
<dbReference type="InterPro" id="IPR020843">
    <property type="entry name" value="ER"/>
</dbReference>
<sequence length="352" mass="37428">MPSVIAYGCDDATTQFHPLQIDIREPGEGEIYFDVAYAGICHSDIHAARGEWGPVSYPLVPGHEFVGTVSKVGPGVTTFKVGDRVGVGCMVGSCGTCEMCESDYEQWCTSTPGTLWTYRADAEGNPTTGGYSRGFTVREDFALHVPESLDFSACAPLLCAGITTYSPLKHYNVGPGSRVAILGMGGLGHVGVQIAKAMGADVSVISHGRSKEADARRFGADHFYATSEEGVLESLRGSFDLILCTVSADGLDYAGYMAALRPYGVFVDVGLPTEPVSLPLRAFVNGGKSFAGSQIGGIAETQEMLDFCAEHGVIPQVEMIGGEDITQAYDNIVASHVRYRYVIDTSTFPESA</sequence>
<evidence type="ECO:0000256" key="6">
    <source>
        <dbReference type="ARBA" id="ARBA00048262"/>
    </source>
</evidence>
<feature type="domain" description="Enoyl reductase (ER)" evidence="8">
    <location>
        <begin position="10"/>
        <end position="343"/>
    </location>
</feature>
<keyword evidence="2 7" id="KW-0479">Metal-binding</keyword>
<keyword evidence="3 7" id="KW-0862">Zinc</keyword>
<evidence type="ECO:0000259" key="8">
    <source>
        <dbReference type="SMART" id="SM00829"/>
    </source>
</evidence>
<comment type="catalytic activity">
    <reaction evidence="6">
        <text>a primary alcohol + NADP(+) = an aldehyde + NADPH + H(+)</text>
        <dbReference type="Rhea" id="RHEA:15937"/>
        <dbReference type="ChEBI" id="CHEBI:15378"/>
        <dbReference type="ChEBI" id="CHEBI:15734"/>
        <dbReference type="ChEBI" id="CHEBI:17478"/>
        <dbReference type="ChEBI" id="CHEBI:57783"/>
        <dbReference type="ChEBI" id="CHEBI:58349"/>
        <dbReference type="EC" id="1.1.1.2"/>
    </reaction>
</comment>
<accession>A0A0V8RSI1</accession>
<dbReference type="SUPFAM" id="SSF51735">
    <property type="entry name" value="NAD(P)-binding Rossmann-fold domains"/>
    <property type="match status" value="1"/>
</dbReference>
<dbReference type="EMBL" id="LLVT01000002">
    <property type="protein sequence ID" value="KSW11077.1"/>
    <property type="molecule type" value="Genomic_DNA"/>
</dbReference>
<evidence type="ECO:0000256" key="1">
    <source>
        <dbReference type="ARBA" id="ARBA00001947"/>
    </source>
</evidence>
<dbReference type="InterPro" id="IPR036291">
    <property type="entry name" value="NAD(P)-bd_dom_sf"/>
</dbReference>
<dbReference type="Gene3D" id="3.90.180.10">
    <property type="entry name" value="Medium-chain alcohol dehydrogenases, catalytic domain"/>
    <property type="match status" value="1"/>
</dbReference>
<evidence type="ECO:0000256" key="5">
    <source>
        <dbReference type="ARBA" id="ARBA00024074"/>
    </source>
</evidence>
<dbReference type="Pfam" id="PF00107">
    <property type="entry name" value="ADH_zinc_N"/>
    <property type="match status" value="1"/>
</dbReference>
<evidence type="ECO:0000313" key="9">
    <source>
        <dbReference type="EMBL" id="KSW11077.1"/>
    </source>
</evidence>
<dbReference type="InterPro" id="IPR002328">
    <property type="entry name" value="ADH_Zn_CS"/>
</dbReference>
<comment type="cofactor">
    <cofactor evidence="1 7">
        <name>Zn(2+)</name>
        <dbReference type="ChEBI" id="CHEBI:29105"/>
    </cofactor>
</comment>
<dbReference type="RefSeq" id="WP_060566809.1">
    <property type="nucleotide sequence ID" value="NZ_CP040006.1"/>
</dbReference>
<dbReference type="PROSITE" id="PS00059">
    <property type="entry name" value="ADH_ZINC"/>
    <property type="match status" value="1"/>
</dbReference>
<dbReference type="FunFam" id="3.40.50.720:FF:000022">
    <property type="entry name" value="Cinnamyl alcohol dehydrogenase"/>
    <property type="match status" value="1"/>
</dbReference>
<evidence type="ECO:0000256" key="7">
    <source>
        <dbReference type="RuleBase" id="RU361277"/>
    </source>
</evidence>
<dbReference type="InterPro" id="IPR013149">
    <property type="entry name" value="ADH-like_C"/>
</dbReference>
<gene>
    <name evidence="9" type="ORF">APY09_06325</name>
</gene>
<dbReference type="CDD" id="cd05283">
    <property type="entry name" value="CAD1"/>
    <property type="match status" value="1"/>
</dbReference>
<reference evidence="9 10" key="1">
    <citation type="submission" date="2015-10" db="EMBL/GenBank/DDBJ databases">
        <title>Draft Genome of Actinomyces odontolyticus subsp. actinosynbacter strain XH001.</title>
        <authorList>
            <person name="Mclean J.S."/>
            <person name="He X."/>
        </authorList>
    </citation>
    <scope>NUCLEOTIDE SEQUENCE [LARGE SCALE GENOMIC DNA]</scope>
    <source>
        <strain evidence="9 10">XH001</strain>
    </source>
</reference>
<dbReference type="InterPro" id="IPR011032">
    <property type="entry name" value="GroES-like_sf"/>
</dbReference>
<dbReference type="PANTHER" id="PTHR42683">
    <property type="entry name" value="ALDEHYDE REDUCTASE"/>
    <property type="match status" value="1"/>
</dbReference>
<dbReference type="OrthoDB" id="3567264at2"/>
<proteinExistence type="inferred from homology"/>
<dbReference type="EC" id="1.1.1.2" evidence="5"/>